<feature type="transmembrane region" description="Helical" evidence="1">
    <location>
        <begin position="834"/>
        <end position="856"/>
    </location>
</feature>
<feature type="transmembrane region" description="Helical" evidence="1">
    <location>
        <begin position="166"/>
        <end position="190"/>
    </location>
</feature>
<sequence length="1383" mass="175217">MKLLSLNINNNIFYLIEIFIYNNNNLLYKIDLSELINNNIKKWKKYNIKEELNFKKKKSYNIYIYNLLNIMFKKISLIIILKKLKIIIFILYDIFYYLYLNIIKIERIKYKVNFVIYKKINIFIKFFYLILFNIKSNINKYLIIFFKKNYEKIINIKYKKSTNFLFKFYFFINYFKILTINYKIIINYYCNNFLLQINIFKSKVYSFKENYILELILDFLYELLYNIFIIFISKILYIFNPLFKFHIFKKFIKYNFYYIIIFFYNNSIIFLYNIKLYIKIIKFKTSIPLIFFIDRFEFYRLMHFKNYKKKNIEKFHMINYRENYKKYKKINFFIKININTNINIKNFYIIIYEDFNNFKKLIKNFINYFNYLKNMYKCINFKIYKYNYKCKINLELLTNYSLFKNFKMKFKKTIYNIDLIFIKIIDYNTYTYSFILQNIIIIKNISYNFIYNIKYISFFGKFKNYKYITKKMFKNIDEKYIYIWNIITLIIFKTSLPFLFFLKFIWLILLQPIFFILLLWHEFILTIRWLIKKNRKSYYLYKLIKYNLYKKIIKYSTLKYKKYNRIYNIEDFFKNIFTFLYWKLFFKTKTKIKVYLYLPIKRAIMYPIWIIHRHTVYLVFITSYIYPNEIIFANQLILSYIDINNFIISNSLLWIIHFFFFYEKILNTFIIFIGLLYILNWSYKISPLLYVNNFVFGYGLTPLFIELNRMYYLKIFYITLFSKSFLFKIIYFNLPFIENYIRIFDLYKFSICIIIGLFIFKSWKWEAFFHPIKYPTLSRWYLIRFFIYMLLLEYFRFEIIFNLNYIWEFLWIYFNIEYNIIFIYEILSTKFPINILYFFFCKHFLLIEDFTIFYYLLLLKNFNVTIVGYILDTLIFIFLFKAIYLHHKYIYFREFKWTLLPLAWYKWKFKWYLFIYFFILYWYLVESMHFHLFIIYMLMKYSYFIWLYFEVTNHIYPYRTKAWYHKFITEFWPSLIHSFHKAMEVIERTQFCFLIMKLRYQDSMDNQKKEFIISLKEKIELVRSHENLQSSIYLFMINQYKRLYYFKLYSRFYELMTRMENMLKEFSIISYINWFNDWKLNKKNIKIYTWKLDWWDKPSFFFLKRSIFMKFTWHQYKNNFIQLKRFSFRYTFYQIKFYFLIKIELHYLYIYSIWLKLRYKIKINHLYSKKFWYKFNITYRKDKRIFLKNLYIKKKTYKKTLTEYNYFILLKQDMIKQYWNELDEWGNDIELQWAFNIEDKYRKFGFKLFKNPEIVSRIEEPWFKYPKKSSRLNWYFNKDQLNTNNKYNWYYSCNFIPIQVGTYMTREKFIKYINKNKHRLAKVPQIKKYKHLTENDFADYLYDLKYLPENIKDKKNNTNIKFNEFKSNNIYLKLKKSINNKNK</sequence>
<keyword evidence="1" id="KW-0472">Membrane</keyword>
<geneLocation type="mitochondrion" evidence="2"/>
<feature type="transmembrane region" description="Helical" evidence="1">
    <location>
        <begin position="211"/>
        <end position="236"/>
    </location>
</feature>
<feature type="transmembrane region" description="Helical" evidence="1">
    <location>
        <begin position="715"/>
        <end position="734"/>
    </location>
</feature>
<feature type="transmembrane region" description="Helical" evidence="1">
    <location>
        <begin position="126"/>
        <end position="146"/>
    </location>
</feature>
<feature type="transmembrane region" description="Helical" evidence="1">
    <location>
        <begin position="256"/>
        <end position="274"/>
    </location>
</feature>
<protein>
    <submittedName>
        <fullName evidence="2">Ymf77</fullName>
    </submittedName>
</protein>
<dbReference type="EMBL" id="JN227086">
    <property type="protein sequence ID" value="AEL89276.1"/>
    <property type="molecule type" value="Genomic_DNA"/>
</dbReference>
<evidence type="ECO:0000256" key="1">
    <source>
        <dbReference type="SAM" id="Phobius"/>
    </source>
</evidence>
<gene>
    <name evidence="2" type="ORF">IMG5_M206972</name>
</gene>
<dbReference type="RefSeq" id="YP_004841734.1">
    <property type="nucleotide sequence ID" value="NC_015981.1"/>
</dbReference>
<reference evidence="2" key="1">
    <citation type="submission" date="2011-07" db="EMBL/GenBank/DDBJ databases">
        <authorList>
            <person name="Coyne R."/>
            <person name="Brami D."/>
            <person name="Johnson J."/>
            <person name="Hostetler J."/>
            <person name="Hannick L."/>
            <person name="Clark T."/>
            <person name="Cassidy-Hanley D."/>
            <person name="Inman J."/>
        </authorList>
    </citation>
    <scope>NUCLEOTIDE SEQUENCE</scope>
    <source>
        <strain evidence="2">G5</strain>
    </source>
</reference>
<feature type="transmembrane region" description="Helical" evidence="1">
    <location>
        <begin position="862"/>
        <end position="886"/>
    </location>
</feature>
<keyword evidence="2" id="KW-0496">Mitochondrion</keyword>
<name>G1FLD4_ICHMU</name>
<accession>G1FLD4</accession>
<feature type="transmembrane region" description="Helical" evidence="1">
    <location>
        <begin position="689"/>
        <end position="708"/>
    </location>
</feature>
<feature type="transmembrane region" description="Helical" evidence="1">
    <location>
        <begin position="907"/>
        <end position="924"/>
    </location>
</feature>
<organism evidence="2">
    <name type="scientific">Ichthyophthirius multifiliis</name>
    <name type="common">White spot disease agent</name>
    <name type="synonym">Ich</name>
    <dbReference type="NCBI Taxonomy" id="5932"/>
    <lineage>
        <taxon>Eukaryota</taxon>
        <taxon>Sar</taxon>
        <taxon>Alveolata</taxon>
        <taxon>Ciliophora</taxon>
        <taxon>Intramacronucleata</taxon>
        <taxon>Oligohymenophorea</taxon>
        <taxon>Hymenostomatida</taxon>
        <taxon>Ophryoglenina</taxon>
        <taxon>Ichthyophthirius</taxon>
    </lineage>
</organism>
<proteinExistence type="predicted"/>
<feature type="transmembrane region" description="Helical" evidence="1">
    <location>
        <begin position="508"/>
        <end position="531"/>
    </location>
</feature>
<feature type="transmembrane region" description="Helical" evidence="1">
    <location>
        <begin position="930"/>
        <end position="949"/>
    </location>
</feature>
<keyword evidence="1" id="KW-0812">Transmembrane</keyword>
<feature type="transmembrane region" description="Helical" evidence="1">
    <location>
        <begin position="809"/>
        <end position="827"/>
    </location>
</feature>
<dbReference type="GeneID" id="11123002"/>
<keyword evidence="1" id="KW-1133">Transmembrane helix</keyword>
<feature type="transmembrane region" description="Helical" evidence="1">
    <location>
        <begin position="740"/>
        <end position="760"/>
    </location>
</feature>
<feature type="transmembrane region" description="Helical" evidence="1">
    <location>
        <begin position="86"/>
        <end position="105"/>
    </location>
</feature>
<feature type="transmembrane region" description="Helical" evidence="1">
    <location>
        <begin position="781"/>
        <end position="797"/>
    </location>
</feature>
<feature type="transmembrane region" description="Helical" evidence="1">
    <location>
        <begin position="62"/>
        <end position="80"/>
    </location>
</feature>
<evidence type="ECO:0000313" key="2">
    <source>
        <dbReference type="EMBL" id="AEL89276.1"/>
    </source>
</evidence>
<feature type="transmembrane region" description="Helical" evidence="1">
    <location>
        <begin position="480"/>
        <end position="502"/>
    </location>
</feature>